<dbReference type="AlphaFoldDB" id="A0A9X1Y9M2"/>
<protein>
    <recommendedName>
        <fullName evidence="5">Lipoprotein</fullName>
    </recommendedName>
</protein>
<keyword evidence="1" id="KW-0472">Membrane</keyword>
<evidence type="ECO:0000256" key="2">
    <source>
        <dbReference type="SAM" id="SignalP"/>
    </source>
</evidence>
<dbReference type="PROSITE" id="PS51257">
    <property type="entry name" value="PROKAR_LIPOPROTEIN"/>
    <property type="match status" value="1"/>
</dbReference>
<keyword evidence="1" id="KW-1133">Transmembrane helix</keyword>
<evidence type="ECO:0000313" key="4">
    <source>
        <dbReference type="Proteomes" id="UP001139516"/>
    </source>
</evidence>
<keyword evidence="4" id="KW-1185">Reference proteome</keyword>
<keyword evidence="2" id="KW-0732">Signal</keyword>
<dbReference type="EMBL" id="JALPRX010000043">
    <property type="protein sequence ID" value="MCK8784910.1"/>
    <property type="molecule type" value="Genomic_DNA"/>
</dbReference>
<feature type="chain" id="PRO_5040915818" description="Lipoprotein" evidence="2">
    <location>
        <begin position="27"/>
        <end position="168"/>
    </location>
</feature>
<comment type="caution">
    <text evidence="3">The sequence shown here is derived from an EMBL/GenBank/DDBJ whole genome shotgun (WGS) entry which is preliminary data.</text>
</comment>
<gene>
    <name evidence="3" type="ORF">M0638_11010</name>
</gene>
<accession>A0A9X1Y9M2</accession>
<keyword evidence="1" id="KW-0812">Transmembrane</keyword>
<evidence type="ECO:0000256" key="1">
    <source>
        <dbReference type="SAM" id="Phobius"/>
    </source>
</evidence>
<reference evidence="3" key="1">
    <citation type="submission" date="2022-04" db="EMBL/GenBank/DDBJ databases">
        <title>Roseomonas acroporae sp. nov., isolated from coral Acropora digitifera.</title>
        <authorList>
            <person name="Sun H."/>
        </authorList>
    </citation>
    <scope>NUCLEOTIDE SEQUENCE</scope>
    <source>
        <strain evidence="3">NAR14</strain>
    </source>
</reference>
<feature type="transmembrane region" description="Helical" evidence="1">
    <location>
        <begin position="50"/>
        <end position="68"/>
    </location>
</feature>
<sequence>MGPRPGRAGLPLLAALPALLLAGCQAAPQVAGAVTAVVTGGASGNPAVGFASGVAVAAATSAGVRYYGRSRARGEQDAIAAVAGRTEPGVVARWQIRHDIPIGNAAGELRVVRRIDTPLAECREILFAVVEKEADASRRWFAATVCRQGEAWKWASAEPAVSRWGNLQ</sequence>
<evidence type="ECO:0000313" key="3">
    <source>
        <dbReference type="EMBL" id="MCK8784910.1"/>
    </source>
</evidence>
<organism evidence="3 4">
    <name type="scientific">Roseomonas acroporae</name>
    <dbReference type="NCBI Taxonomy" id="2937791"/>
    <lineage>
        <taxon>Bacteria</taxon>
        <taxon>Pseudomonadati</taxon>
        <taxon>Pseudomonadota</taxon>
        <taxon>Alphaproteobacteria</taxon>
        <taxon>Acetobacterales</taxon>
        <taxon>Roseomonadaceae</taxon>
        <taxon>Roseomonas</taxon>
    </lineage>
</organism>
<dbReference type="RefSeq" id="WP_248667035.1">
    <property type="nucleotide sequence ID" value="NZ_JALPRX010000043.1"/>
</dbReference>
<feature type="signal peptide" evidence="2">
    <location>
        <begin position="1"/>
        <end position="26"/>
    </location>
</feature>
<evidence type="ECO:0008006" key="5">
    <source>
        <dbReference type="Google" id="ProtNLM"/>
    </source>
</evidence>
<name>A0A9X1Y9M2_9PROT</name>
<proteinExistence type="predicted"/>
<dbReference type="Proteomes" id="UP001139516">
    <property type="component" value="Unassembled WGS sequence"/>
</dbReference>